<dbReference type="Pfam" id="PF22117">
    <property type="entry name" value="Fer4_Nqo3"/>
    <property type="match status" value="1"/>
</dbReference>
<evidence type="ECO:0000256" key="2">
    <source>
        <dbReference type="ARBA" id="ARBA00005404"/>
    </source>
</evidence>
<dbReference type="EMBL" id="CP028519">
    <property type="protein sequence ID" value="AVY93284.1"/>
    <property type="molecule type" value="Genomic_DNA"/>
</dbReference>
<proteinExistence type="inferred from homology"/>
<comment type="cofactor">
    <cofactor evidence="12">
        <name>[2Fe-2S] cluster</name>
        <dbReference type="ChEBI" id="CHEBI:190135"/>
    </cofactor>
    <text evidence="12">Binds 1 [2Fe-2S] cluster per subunit.</text>
</comment>
<keyword evidence="3 12" id="KW-0004">4Fe-4S</keyword>
<comment type="catalytic activity">
    <reaction evidence="11 12">
        <text>a quinone + NADH + 5 H(+)(in) = a quinol + NAD(+) + 4 H(+)(out)</text>
        <dbReference type="Rhea" id="RHEA:57888"/>
        <dbReference type="ChEBI" id="CHEBI:15378"/>
        <dbReference type="ChEBI" id="CHEBI:24646"/>
        <dbReference type="ChEBI" id="CHEBI:57540"/>
        <dbReference type="ChEBI" id="CHEBI:57945"/>
        <dbReference type="ChEBI" id="CHEBI:132124"/>
    </reaction>
</comment>
<dbReference type="Pfam" id="PF10588">
    <property type="entry name" value="NADH-G_4Fe-4S_3"/>
    <property type="match status" value="1"/>
</dbReference>
<keyword evidence="7 12" id="KW-1278">Translocase</keyword>
<dbReference type="OrthoDB" id="9810782at2"/>
<dbReference type="GO" id="GO:0042773">
    <property type="term" value="P:ATP synthesis coupled electron transport"/>
    <property type="evidence" value="ECO:0007669"/>
    <property type="project" value="InterPro"/>
</dbReference>
<dbReference type="InterPro" id="IPR001041">
    <property type="entry name" value="2Fe-2S_ferredoxin-type"/>
</dbReference>
<dbReference type="SUPFAM" id="SSF53706">
    <property type="entry name" value="Formate dehydrogenase/DMSO reductase, domains 1-3"/>
    <property type="match status" value="1"/>
</dbReference>
<evidence type="ECO:0000256" key="10">
    <source>
        <dbReference type="ARBA" id="ARBA00023027"/>
    </source>
</evidence>
<dbReference type="AlphaFoldDB" id="A0A2S0P793"/>
<evidence type="ECO:0000259" key="14">
    <source>
        <dbReference type="PROSITE" id="PS51669"/>
    </source>
</evidence>
<organism evidence="16 17">
    <name type="scientific">Microvirgula aerodenitrificans</name>
    <dbReference type="NCBI Taxonomy" id="57480"/>
    <lineage>
        <taxon>Bacteria</taxon>
        <taxon>Pseudomonadati</taxon>
        <taxon>Pseudomonadota</taxon>
        <taxon>Betaproteobacteria</taxon>
        <taxon>Neisseriales</taxon>
        <taxon>Aquaspirillaceae</taxon>
        <taxon>Microvirgula</taxon>
    </lineage>
</organism>
<reference evidence="16 17" key="1">
    <citation type="submission" date="2018-04" db="EMBL/GenBank/DDBJ databases">
        <title>Denitrifier Microvirgula.</title>
        <authorList>
            <person name="Anderson E."/>
            <person name="Jang J."/>
            <person name="Ishii S."/>
        </authorList>
    </citation>
    <scope>NUCLEOTIDE SEQUENCE [LARGE SCALE GENOMIC DNA]</scope>
    <source>
        <strain evidence="16 17">BE2.4</strain>
    </source>
</reference>
<dbReference type="Gene3D" id="3.30.70.20">
    <property type="match status" value="1"/>
</dbReference>
<comment type="function">
    <text evidence="12">NDH-1 shuttles electrons from NADH, via FMN and iron-sulfur (Fe-S) centers, to quinones in the respiratory chain. Couples the redox reaction to proton translocation (for every two electrons transferred, four hydrogen ions are translocated across the cytoplasmic membrane), and thus conserves the redox energy in a proton gradient.</text>
</comment>
<dbReference type="SMART" id="SM00929">
    <property type="entry name" value="NADH-G_4Fe-4S_3"/>
    <property type="match status" value="1"/>
</dbReference>
<dbReference type="CDD" id="cd02772">
    <property type="entry name" value="MopB_NDH-1_NuoG2"/>
    <property type="match status" value="1"/>
</dbReference>
<protein>
    <recommendedName>
        <fullName evidence="12">NADH-quinone oxidoreductase</fullName>
        <ecNumber evidence="12">7.1.1.-</ecNumber>
    </recommendedName>
</protein>
<dbReference type="InterPro" id="IPR036010">
    <property type="entry name" value="2Fe-2S_ferredoxin-like_sf"/>
</dbReference>
<dbReference type="Proteomes" id="UP000244173">
    <property type="component" value="Chromosome"/>
</dbReference>
<comment type="similarity">
    <text evidence="2 12">Belongs to the complex I 75 kDa subunit family.</text>
</comment>
<dbReference type="SUPFAM" id="SSF54862">
    <property type="entry name" value="4Fe-4S ferredoxins"/>
    <property type="match status" value="1"/>
</dbReference>
<dbReference type="SUPFAM" id="SSF50692">
    <property type="entry name" value="ADC-like"/>
    <property type="match status" value="1"/>
</dbReference>
<dbReference type="InterPro" id="IPR006963">
    <property type="entry name" value="Mopterin_OxRdtase_4Fe-4S_dom"/>
</dbReference>
<evidence type="ECO:0000256" key="3">
    <source>
        <dbReference type="ARBA" id="ARBA00022485"/>
    </source>
</evidence>
<evidence type="ECO:0000256" key="6">
    <source>
        <dbReference type="ARBA" id="ARBA00022723"/>
    </source>
</evidence>
<dbReference type="Pfam" id="PF22151">
    <property type="entry name" value="Fer4_NDSU1"/>
    <property type="match status" value="1"/>
</dbReference>
<dbReference type="PROSITE" id="PS00643">
    <property type="entry name" value="COMPLEX1_75K_3"/>
    <property type="match status" value="1"/>
</dbReference>
<evidence type="ECO:0000256" key="11">
    <source>
        <dbReference type="ARBA" id="ARBA00047712"/>
    </source>
</evidence>
<feature type="domain" description="4Fe-4S Mo/W bis-MGD-type" evidence="14">
    <location>
        <begin position="216"/>
        <end position="272"/>
    </location>
</feature>
<dbReference type="GO" id="GO:0016020">
    <property type="term" value="C:membrane"/>
    <property type="evidence" value="ECO:0007669"/>
    <property type="project" value="InterPro"/>
</dbReference>
<dbReference type="PROSITE" id="PS51669">
    <property type="entry name" value="4FE4S_MOW_BIS_MGD"/>
    <property type="match status" value="1"/>
</dbReference>
<evidence type="ECO:0000256" key="5">
    <source>
        <dbReference type="ARBA" id="ARBA00022719"/>
    </source>
</evidence>
<dbReference type="InterPro" id="IPR009010">
    <property type="entry name" value="Asp_de-COase-like_dom_sf"/>
</dbReference>
<dbReference type="KEGG" id="maer:DAI18_03930"/>
<dbReference type="InterPro" id="IPR000283">
    <property type="entry name" value="NADH_UbQ_OxRdtase_75kDa_su_CS"/>
</dbReference>
<dbReference type="InterPro" id="IPR006656">
    <property type="entry name" value="Mopterin_OxRdtase"/>
</dbReference>
<dbReference type="GO" id="GO:0051539">
    <property type="term" value="F:4 iron, 4 sulfur cluster binding"/>
    <property type="evidence" value="ECO:0007669"/>
    <property type="project" value="UniProtKB-KW"/>
</dbReference>
<evidence type="ECO:0000259" key="13">
    <source>
        <dbReference type="PROSITE" id="PS51085"/>
    </source>
</evidence>
<dbReference type="Pfam" id="PF00384">
    <property type="entry name" value="Molybdopterin"/>
    <property type="match status" value="1"/>
</dbReference>
<dbReference type="NCBIfam" id="TIGR01973">
    <property type="entry name" value="NuoG"/>
    <property type="match status" value="1"/>
</dbReference>
<dbReference type="GO" id="GO:0008137">
    <property type="term" value="F:NADH dehydrogenase (ubiquinone) activity"/>
    <property type="evidence" value="ECO:0007669"/>
    <property type="project" value="UniProtKB-UniRule"/>
</dbReference>
<comment type="cofactor">
    <cofactor evidence="1 12">
        <name>[4Fe-4S] cluster</name>
        <dbReference type="ChEBI" id="CHEBI:49883"/>
    </cofactor>
</comment>
<dbReference type="CDD" id="cd00207">
    <property type="entry name" value="fer2"/>
    <property type="match status" value="1"/>
</dbReference>
<dbReference type="PROSITE" id="PS51085">
    <property type="entry name" value="2FE2S_FER_2"/>
    <property type="match status" value="1"/>
</dbReference>
<dbReference type="GO" id="GO:0046872">
    <property type="term" value="F:metal ion binding"/>
    <property type="evidence" value="ECO:0007669"/>
    <property type="project" value="UniProtKB-UniRule"/>
</dbReference>
<dbReference type="STRING" id="1122240.GCA_000620105_00527"/>
<evidence type="ECO:0000259" key="15">
    <source>
        <dbReference type="PROSITE" id="PS51839"/>
    </source>
</evidence>
<evidence type="ECO:0000256" key="12">
    <source>
        <dbReference type="RuleBase" id="RU003525"/>
    </source>
</evidence>
<evidence type="ECO:0000256" key="4">
    <source>
        <dbReference type="ARBA" id="ARBA00022714"/>
    </source>
</evidence>
<keyword evidence="8 12" id="KW-0408">Iron</keyword>
<dbReference type="PANTHER" id="PTHR43105:SF13">
    <property type="entry name" value="NADH-UBIQUINONE OXIDOREDUCTASE 75 KDA SUBUNIT, MITOCHONDRIAL"/>
    <property type="match status" value="1"/>
</dbReference>
<dbReference type="GO" id="GO:0051537">
    <property type="term" value="F:2 iron, 2 sulfur cluster binding"/>
    <property type="evidence" value="ECO:0007669"/>
    <property type="project" value="UniProtKB-UniRule"/>
</dbReference>
<dbReference type="InterPro" id="IPR054351">
    <property type="entry name" value="NADH_UbQ_OxRdtase_ferredoxin"/>
</dbReference>
<evidence type="ECO:0000313" key="17">
    <source>
        <dbReference type="Proteomes" id="UP000244173"/>
    </source>
</evidence>
<evidence type="ECO:0000256" key="1">
    <source>
        <dbReference type="ARBA" id="ARBA00001966"/>
    </source>
</evidence>
<dbReference type="Gene3D" id="3.40.228.10">
    <property type="entry name" value="Dimethylsulfoxide Reductase, domain 2"/>
    <property type="match status" value="1"/>
</dbReference>
<accession>A0A2S0P793</accession>
<keyword evidence="4 12" id="KW-0001">2Fe-2S</keyword>
<dbReference type="EC" id="7.1.1.-" evidence="12"/>
<evidence type="ECO:0000256" key="8">
    <source>
        <dbReference type="ARBA" id="ARBA00023004"/>
    </source>
</evidence>
<name>A0A2S0P793_9NEIS</name>
<dbReference type="GO" id="GO:0048038">
    <property type="term" value="F:quinone binding"/>
    <property type="evidence" value="ECO:0007669"/>
    <property type="project" value="UniProtKB-UniRule"/>
</dbReference>
<gene>
    <name evidence="16" type="ORF">DAI18_03930</name>
</gene>
<keyword evidence="5 12" id="KW-0874">Quinone</keyword>
<sequence length="780" mass="83213">MLEIEIDGKKLTVPQGSTVMEAAHSVGTYIPHFCYHKKLSIAANCRMCLVEVEKAPKPLPACATPVTDGMKVFTHSDLATKAQKGVMEFLLINHPLDCPICDQGGECQLQDLAVGYGAGASRYQEEKRSVAGKDMGPLVSAEEMSRCIHCTRCVRFTEEIGGLQEIGMANRGEHSEILPFLGKTVDSEISGNVIDLCPVGALTSRPFRYSARPWELSRRRSVSPHDGLGSNLIVQVKSHEVKRVLPLENEELNECWLADRDRYSYEALNGADRLTRPMVKQDGKWLETDWAGALDYVSHALKDIVARDGADAIGFLASNHSTLEELLLVKKLASALGTGNVDTRGRRADFRADGKQQGALWLGRSVASLSTLKSALLIGSNLRKEQPLIAARLRQAVKKGTQLNVLALADDALLCDTRVKTVVKPSALVDTLARVLRAVAEAKDASPTVDVRNIEADDDARAIAASLIAAEGDAAVLLGAQAEHHPRFAELLALANDIARLSGATAGVLGQAANSVGAELVCRPATGGRHAGAMLSEPRQAYVLLNTELDFDTANARQARAAVANAKMVAALTAFRTPELLEYADVLLPIAPFSETAGSFINMEGRLQTFNGVVRPLGETRPAWKVLRVLGNLLGAAGFDYETAEDVRVEALEVAGDLATRLNNGVNGVAVSLAVPAAAGLERLADVPLYATDALVRRAPSLQQTREAREAALARVHPDTLAQLGLEHGAQALAVQQGGEARVTIEADAGVPPGVVRLAAALAETAALGGFFDTIELKRG</sequence>
<evidence type="ECO:0000256" key="7">
    <source>
        <dbReference type="ARBA" id="ARBA00022967"/>
    </source>
</evidence>
<keyword evidence="6 12" id="KW-0479">Metal-binding</keyword>
<dbReference type="PROSITE" id="PS00641">
    <property type="entry name" value="COMPLEX1_75K_1"/>
    <property type="match status" value="1"/>
</dbReference>
<keyword evidence="10 12" id="KW-0520">NAD</keyword>
<dbReference type="InterPro" id="IPR019574">
    <property type="entry name" value="NADH_UbQ_OxRdtase_Gsu_4Fe4S-bd"/>
</dbReference>
<dbReference type="Gene3D" id="3.40.50.740">
    <property type="match status" value="2"/>
</dbReference>
<dbReference type="FunFam" id="3.30.70.20:FF:000002">
    <property type="entry name" value="NADH-ubiquinone oxidoreductase 75 kDa subunit"/>
    <property type="match status" value="1"/>
</dbReference>
<keyword evidence="17" id="KW-1185">Reference proteome</keyword>
<dbReference type="PROSITE" id="PS51839">
    <property type="entry name" value="4FE4S_HC3"/>
    <property type="match status" value="1"/>
</dbReference>
<dbReference type="Pfam" id="PF13510">
    <property type="entry name" value="Fer2_4"/>
    <property type="match status" value="1"/>
</dbReference>
<feature type="domain" description="4Fe-4S His(Cys)3-ligated-type" evidence="15">
    <location>
        <begin position="78"/>
        <end position="117"/>
    </location>
</feature>
<feature type="domain" description="2Fe-2S ferredoxin-type" evidence="13">
    <location>
        <begin position="1"/>
        <end position="78"/>
    </location>
</feature>
<dbReference type="InterPro" id="IPR010228">
    <property type="entry name" value="NADH_UbQ_OxRdtase_Gsu"/>
</dbReference>
<dbReference type="GO" id="GO:0016651">
    <property type="term" value="F:oxidoreductase activity, acting on NAD(P)H"/>
    <property type="evidence" value="ECO:0007669"/>
    <property type="project" value="InterPro"/>
</dbReference>
<dbReference type="PANTHER" id="PTHR43105">
    <property type="entry name" value="RESPIRATORY NITRATE REDUCTASE"/>
    <property type="match status" value="1"/>
</dbReference>
<dbReference type="RefSeq" id="WP_107888785.1">
    <property type="nucleotide sequence ID" value="NZ_CP028519.1"/>
</dbReference>
<evidence type="ECO:0000256" key="9">
    <source>
        <dbReference type="ARBA" id="ARBA00023014"/>
    </source>
</evidence>
<dbReference type="SUPFAM" id="SSF54292">
    <property type="entry name" value="2Fe-2S ferredoxin-like"/>
    <property type="match status" value="1"/>
</dbReference>
<keyword evidence="9 12" id="KW-0411">Iron-sulfur</keyword>
<dbReference type="InterPro" id="IPR050123">
    <property type="entry name" value="Prok_molybdopt-oxidoreductase"/>
</dbReference>
<evidence type="ECO:0000313" key="16">
    <source>
        <dbReference type="EMBL" id="AVY93284.1"/>
    </source>
</evidence>
<dbReference type="PROSITE" id="PS00642">
    <property type="entry name" value="COMPLEX1_75K_2"/>
    <property type="match status" value="1"/>
</dbReference>
<dbReference type="Gene3D" id="3.10.20.740">
    <property type="match status" value="1"/>
</dbReference>
<dbReference type="FunFam" id="3.10.20.740:FF:000001">
    <property type="entry name" value="NADH-quinone oxidoreductase subunit G"/>
    <property type="match status" value="1"/>
</dbReference>